<dbReference type="EMBL" id="CP088295">
    <property type="protein sequence ID" value="UUY05242.1"/>
    <property type="molecule type" value="Genomic_DNA"/>
</dbReference>
<reference evidence="4" key="1">
    <citation type="submission" date="2021-11" db="EMBL/GenBank/DDBJ databases">
        <title>Cultivation dependent microbiological survey of springs from the worlds oldest radium mine currently devoted to the extraction of radon-saturated water.</title>
        <authorList>
            <person name="Kapinusova G."/>
            <person name="Smrhova T."/>
            <person name="Strejcek M."/>
            <person name="Suman J."/>
            <person name="Jani K."/>
            <person name="Pajer P."/>
            <person name="Uhlik O."/>
        </authorList>
    </citation>
    <scope>NUCLEOTIDE SEQUENCE [LARGE SCALE GENOMIC DNA]</scope>
    <source>
        <strain evidence="4">J379</strain>
    </source>
</reference>
<dbReference type="Gene3D" id="1.25.40.10">
    <property type="entry name" value="Tetratricopeptide repeat domain"/>
    <property type="match status" value="3"/>
</dbReference>
<dbReference type="Proteomes" id="UP001058860">
    <property type="component" value="Chromosome"/>
</dbReference>
<sequence>MHFTTTRLTLAAMAVAFLLTLGALGLTRNGADDAAPAVSPASAAGLDAVPAATTVERVERLQAALREGPPSPSLYAGLAAALLQRVRETGDIGFYARADDALRRGLALGPGEASLLTQRGVLRLARHDFRGALADGRAARRAAPNAVSPFGVVVDALVELGRYPEAARTLQEMIDRKPNAAAYARVAYLRELTGDLAGARRALDLAASAGGEATENGAYVRTLIGNLELGRGRVTAARRAYRQALAYDAGHLPARAGLARAAAAAGRLGPAARTLREVVARQPLPEYVIALGEIELAAGRRAQSREDLALVGAQRRLLDGAGVNTDVEFALYEADHGDPERGVRLGRAAWANAPSVRSADALGWALTRAGRPAEGLRWARRALRLGSRDPQFLYHAGMAARAAGQRAQARRWLRAALRESPRFSPLHAPRARRALETP</sequence>
<keyword evidence="2" id="KW-0802">TPR repeat</keyword>
<gene>
    <name evidence="3" type="ORF">LRS13_06895</name>
</gene>
<dbReference type="InterPro" id="IPR051012">
    <property type="entry name" value="CellSynth/LPSAsmb/PSIAsmb"/>
</dbReference>
<dbReference type="SMART" id="SM00028">
    <property type="entry name" value="TPR"/>
    <property type="match status" value="3"/>
</dbReference>
<dbReference type="PANTHER" id="PTHR45586">
    <property type="entry name" value="TPR REPEAT-CONTAINING PROTEIN PA4667"/>
    <property type="match status" value="1"/>
</dbReference>
<evidence type="ECO:0000256" key="1">
    <source>
        <dbReference type="ARBA" id="ARBA00022737"/>
    </source>
</evidence>
<keyword evidence="4" id="KW-1185">Reference proteome</keyword>
<name>A0ABY5PLQ0_9ACTN</name>
<dbReference type="RefSeq" id="WP_353865701.1">
    <property type="nucleotide sequence ID" value="NZ_CP088295.1"/>
</dbReference>
<dbReference type="Pfam" id="PF14559">
    <property type="entry name" value="TPR_19"/>
    <property type="match status" value="1"/>
</dbReference>
<keyword evidence="1" id="KW-0677">Repeat</keyword>
<evidence type="ECO:0000313" key="4">
    <source>
        <dbReference type="Proteomes" id="UP001058860"/>
    </source>
</evidence>
<accession>A0ABY5PLQ0</accession>
<dbReference type="InterPro" id="IPR019734">
    <property type="entry name" value="TPR_rpt"/>
</dbReference>
<proteinExistence type="predicted"/>
<protein>
    <submittedName>
        <fullName evidence="3">Tetratricopeptide repeat protein</fullName>
    </submittedName>
</protein>
<dbReference type="SUPFAM" id="SSF48452">
    <property type="entry name" value="TPR-like"/>
    <property type="match status" value="2"/>
</dbReference>
<dbReference type="InterPro" id="IPR011990">
    <property type="entry name" value="TPR-like_helical_dom_sf"/>
</dbReference>
<organism evidence="3 4">
    <name type="scientific">Svornostia abyssi</name>
    <dbReference type="NCBI Taxonomy" id="2898438"/>
    <lineage>
        <taxon>Bacteria</taxon>
        <taxon>Bacillati</taxon>
        <taxon>Actinomycetota</taxon>
        <taxon>Thermoleophilia</taxon>
        <taxon>Solirubrobacterales</taxon>
        <taxon>Baekduiaceae</taxon>
        <taxon>Svornostia</taxon>
    </lineage>
</organism>
<evidence type="ECO:0000256" key="2">
    <source>
        <dbReference type="ARBA" id="ARBA00022803"/>
    </source>
</evidence>
<dbReference type="PANTHER" id="PTHR45586:SF14">
    <property type="entry name" value="TETRATRICOPEPTIDE TPR_2 REPEAT PROTEIN"/>
    <property type="match status" value="1"/>
</dbReference>
<evidence type="ECO:0000313" key="3">
    <source>
        <dbReference type="EMBL" id="UUY05242.1"/>
    </source>
</evidence>